<dbReference type="GO" id="GO:0005737">
    <property type="term" value="C:cytoplasm"/>
    <property type="evidence" value="ECO:0007669"/>
    <property type="project" value="TreeGrafter"/>
</dbReference>
<evidence type="ECO:0000313" key="4">
    <source>
        <dbReference type="Proteomes" id="UP001066276"/>
    </source>
</evidence>
<protein>
    <recommendedName>
        <fullName evidence="5">Heme-binding protein 2</fullName>
    </recommendedName>
</protein>
<proteinExistence type="inferred from homology"/>
<dbReference type="InterPro" id="IPR006917">
    <property type="entry name" value="SOUL_heme-bd"/>
</dbReference>
<evidence type="ECO:0000256" key="2">
    <source>
        <dbReference type="SAM" id="SignalP"/>
    </source>
</evidence>
<comment type="caution">
    <text evidence="3">The sequence shown here is derived from an EMBL/GenBank/DDBJ whole genome shotgun (WGS) entry which is preliminary data.</text>
</comment>
<dbReference type="GO" id="GO:0020037">
    <property type="term" value="F:heme binding"/>
    <property type="evidence" value="ECO:0007669"/>
    <property type="project" value="TreeGrafter"/>
</dbReference>
<dbReference type="Gene3D" id="3.20.80.10">
    <property type="entry name" value="Regulatory factor, effector binding domain"/>
    <property type="match status" value="1"/>
</dbReference>
<dbReference type="AlphaFoldDB" id="A0AAV7RKP3"/>
<dbReference type="PANTHER" id="PTHR11220">
    <property type="entry name" value="HEME-BINDING PROTEIN-RELATED"/>
    <property type="match status" value="1"/>
</dbReference>
<evidence type="ECO:0000256" key="1">
    <source>
        <dbReference type="ARBA" id="ARBA00009817"/>
    </source>
</evidence>
<feature type="signal peptide" evidence="2">
    <location>
        <begin position="1"/>
        <end position="19"/>
    </location>
</feature>
<dbReference type="SUPFAM" id="SSF55136">
    <property type="entry name" value="Probable bacterial effector-binding domain"/>
    <property type="match status" value="1"/>
</dbReference>
<name>A0AAV7RKP3_PLEWA</name>
<dbReference type="FunFam" id="3.20.80.10:FF:000015">
    <property type="entry name" value="Heme-binding protein soul2"/>
    <property type="match status" value="1"/>
</dbReference>
<evidence type="ECO:0000313" key="3">
    <source>
        <dbReference type="EMBL" id="KAJ1153207.1"/>
    </source>
</evidence>
<dbReference type="PANTHER" id="PTHR11220:SF69">
    <property type="entry name" value="HEME-BINDING PROTEIN 2"/>
    <property type="match status" value="1"/>
</dbReference>
<dbReference type="Proteomes" id="UP001066276">
    <property type="component" value="Chromosome 5"/>
</dbReference>
<dbReference type="Pfam" id="PF04832">
    <property type="entry name" value="SOUL"/>
    <property type="match status" value="1"/>
</dbReference>
<organism evidence="3 4">
    <name type="scientific">Pleurodeles waltl</name>
    <name type="common">Iberian ribbed newt</name>
    <dbReference type="NCBI Taxonomy" id="8319"/>
    <lineage>
        <taxon>Eukaryota</taxon>
        <taxon>Metazoa</taxon>
        <taxon>Chordata</taxon>
        <taxon>Craniata</taxon>
        <taxon>Vertebrata</taxon>
        <taxon>Euteleostomi</taxon>
        <taxon>Amphibia</taxon>
        <taxon>Batrachia</taxon>
        <taxon>Caudata</taxon>
        <taxon>Salamandroidea</taxon>
        <taxon>Salamandridae</taxon>
        <taxon>Pleurodelinae</taxon>
        <taxon>Pleurodeles</taxon>
    </lineage>
</organism>
<feature type="chain" id="PRO_5043451300" description="Heme-binding protein 2" evidence="2">
    <location>
        <begin position="20"/>
        <end position="207"/>
    </location>
</feature>
<dbReference type="EMBL" id="JANPWB010000009">
    <property type="protein sequence ID" value="KAJ1153207.1"/>
    <property type="molecule type" value="Genomic_DNA"/>
</dbReference>
<comment type="similarity">
    <text evidence="1">Belongs to the HEBP family.</text>
</comment>
<gene>
    <name evidence="3" type="ORF">NDU88_005968</name>
</gene>
<evidence type="ECO:0008006" key="5">
    <source>
        <dbReference type="Google" id="ProtNLM"/>
    </source>
</evidence>
<keyword evidence="2" id="KW-0732">Signal</keyword>
<sequence length="207" mass="23596">MYSFLGALLLLLSAASSFGTRPADANRTTPQFCRSSDCPKYELVKKYDTFEERNYEFSRWVSTQVEGKSYSHAIVEGFWRLYHYIDGKNTAGMKIPMTVPVLSRVNPVGERFASNITMSFFVPFAVDVPPTPVNPEVYLSTLPAQTVYVKSFGGYAFKSDFVEKAEKLSEELNTLGKSFKHDFFMTAGYDAPFMLFNRHNEVWYIAE</sequence>
<dbReference type="InterPro" id="IPR011256">
    <property type="entry name" value="Reg_factor_effector_dom_sf"/>
</dbReference>
<accession>A0AAV7RKP3</accession>
<keyword evidence="4" id="KW-1185">Reference proteome</keyword>
<reference evidence="3" key="1">
    <citation type="journal article" date="2022" name="bioRxiv">
        <title>Sequencing and chromosome-scale assembly of the giantPleurodeles waltlgenome.</title>
        <authorList>
            <person name="Brown T."/>
            <person name="Elewa A."/>
            <person name="Iarovenko S."/>
            <person name="Subramanian E."/>
            <person name="Araus A.J."/>
            <person name="Petzold A."/>
            <person name="Susuki M."/>
            <person name="Suzuki K.-i.T."/>
            <person name="Hayashi T."/>
            <person name="Toyoda A."/>
            <person name="Oliveira C."/>
            <person name="Osipova E."/>
            <person name="Leigh N.D."/>
            <person name="Simon A."/>
            <person name="Yun M.H."/>
        </authorList>
    </citation>
    <scope>NUCLEOTIDE SEQUENCE</scope>
    <source>
        <strain evidence="3">20211129_DDA</strain>
        <tissue evidence="3">Liver</tissue>
    </source>
</reference>